<organism evidence="2 3">
    <name type="scientific">Quercus suber</name>
    <name type="common">Cork oak</name>
    <dbReference type="NCBI Taxonomy" id="58331"/>
    <lineage>
        <taxon>Eukaryota</taxon>
        <taxon>Viridiplantae</taxon>
        <taxon>Streptophyta</taxon>
        <taxon>Embryophyta</taxon>
        <taxon>Tracheophyta</taxon>
        <taxon>Spermatophyta</taxon>
        <taxon>Magnoliopsida</taxon>
        <taxon>eudicotyledons</taxon>
        <taxon>Gunneridae</taxon>
        <taxon>Pentapetalae</taxon>
        <taxon>rosids</taxon>
        <taxon>fabids</taxon>
        <taxon>Fagales</taxon>
        <taxon>Fagaceae</taxon>
        <taxon>Quercus</taxon>
    </lineage>
</organism>
<keyword evidence="1" id="KW-0812">Transmembrane</keyword>
<keyword evidence="3" id="KW-1185">Reference proteome</keyword>
<sequence length="83" mass="9688">MTRYRDGHSAVRFTIRVGGHAQWQEVPFAILNDDDFRDFIFELNLMIIAGGMWYLFDPTMVRARFGPALSLRYVIKYWLGSGL</sequence>
<gene>
    <name evidence="2" type="ORF">CFP56_024948</name>
</gene>
<protein>
    <submittedName>
        <fullName evidence="2">Uncharacterized protein</fullName>
    </submittedName>
</protein>
<evidence type="ECO:0000313" key="3">
    <source>
        <dbReference type="Proteomes" id="UP000237347"/>
    </source>
</evidence>
<accession>A0AAW0LXL1</accession>
<evidence type="ECO:0000313" key="2">
    <source>
        <dbReference type="EMBL" id="KAK7856089.1"/>
    </source>
</evidence>
<name>A0AAW0LXL1_QUESU</name>
<comment type="caution">
    <text evidence="2">The sequence shown here is derived from an EMBL/GenBank/DDBJ whole genome shotgun (WGS) entry which is preliminary data.</text>
</comment>
<evidence type="ECO:0000256" key="1">
    <source>
        <dbReference type="SAM" id="Phobius"/>
    </source>
</evidence>
<dbReference type="Proteomes" id="UP000237347">
    <property type="component" value="Unassembled WGS sequence"/>
</dbReference>
<reference evidence="2 3" key="1">
    <citation type="journal article" date="2018" name="Sci. Data">
        <title>The draft genome sequence of cork oak.</title>
        <authorList>
            <person name="Ramos A.M."/>
            <person name="Usie A."/>
            <person name="Barbosa P."/>
            <person name="Barros P.M."/>
            <person name="Capote T."/>
            <person name="Chaves I."/>
            <person name="Simoes F."/>
            <person name="Abreu I."/>
            <person name="Carrasquinho I."/>
            <person name="Faro C."/>
            <person name="Guimaraes J.B."/>
            <person name="Mendonca D."/>
            <person name="Nobrega F."/>
            <person name="Rodrigues L."/>
            <person name="Saibo N.J.M."/>
            <person name="Varela M.C."/>
            <person name="Egas C."/>
            <person name="Matos J."/>
            <person name="Miguel C.M."/>
            <person name="Oliveira M.M."/>
            <person name="Ricardo C.P."/>
            <person name="Goncalves S."/>
        </authorList>
    </citation>
    <scope>NUCLEOTIDE SEQUENCE [LARGE SCALE GENOMIC DNA]</scope>
    <source>
        <strain evidence="3">cv. HL8</strain>
    </source>
</reference>
<feature type="transmembrane region" description="Helical" evidence="1">
    <location>
        <begin position="39"/>
        <end position="56"/>
    </location>
</feature>
<dbReference type="EMBL" id="PKMF04000039">
    <property type="protein sequence ID" value="KAK7856089.1"/>
    <property type="molecule type" value="Genomic_DNA"/>
</dbReference>
<dbReference type="AlphaFoldDB" id="A0AAW0LXL1"/>
<keyword evidence="1" id="KW-0472">Membrane</keyword>
<proteinExistence type="predicted"/>
<keyword evidence="1" id="KW-1133">Transmembrane helix</keyword>